<reference evidence="1" key="1">
    <citation type="submission" date="2019-03" db="EMBL/GenBank/DDBJ databases">
        <title>WGS assembly of Setaria viridis.</title>
        <authorList>
            <person name="Huang P."/>
            <person name="Jenkins J."/>
            <person name="Grimwood J."/>
            <person name="Barry K."/>
            <person name="Healey A."/>
            <person name="Mamidi S."/>
            <person name="Sreedasyam A."/>
            <person name="Shu S."/>
            <person name="Feldman M."/>
            <person name="Wu J."/>
            <person name="Yu Y."/>
            <person name="Chen C."/>
            <person name="Johnson J."/>
            <person name="Rokhsar D."/>
            <person name="Baxter I."/>
            <person name="Schmutz J."/>
            <person name="Brutnell T."/>
            <person name="Kellogg E."/>
        </authorList>
    </citation>
    <scope>NUCLEOTIDE SEQUENCE [LARGE SCALE GENOMIC DNA]</scope>
</reference>
<accession>A0A4U6SYK7</accession>
<dbReference type="Gramene" id="TKV93621">
    <property type="protein sequence ID" value="TKV93621"/>
    <property type="gene ID" value="SEVIR_9G238000v2"/>
</dbReference>
<evidence type="ECO:0000313" key="2">
    <source>
        <dbReference type="Proteomes" id="UP000298652"/>
    </source>
</evidence>
<sequence length="167" mass="18068">METGGARVLAVVVGVGPESKDVAAKDVVDPLLSVALDSQEPDEGNVLVPTDGVTLDSQEPDEVVLESQMPPDSITPELPDSMEVVPDSLPLGAFVCGRCGLVHEDREAWNRAHSRFYPCPSCDLVHADYSIDAMLGRIKVDCELFMEHYKGLLPTKDDAKASVRSMF</sequence>
<name>A0A4U6SYK7_SETVI</name>
<dbReference type="EMBL" id="CM016560">
    <property type="protein sequence ID" value="TKV93621.1"/>
    <property type="molecule type" value="Genomic_DNA"/>
</dbReference>
<keyword evidence="2" id="KW-1185">Reference proteome</keyword>
<dbReference type="Proteomes" id="UP000298652">
    <property type="component" value="Chromosome 9"/>
</dbReference>
<organism evidence="1 2">
    <name type="scientific">Setaria viridis</name>
    <name type="common">Green bristlegrass</name>
    <name type="synonym">Setaria italica subsp. viridis</name>
    <dbReference type="NCBI Taxonomy" id="4556"/>
    <lineage>
        <taxon>Eukaryota</taxon>
        <taxon>Viridiplantae</taxon>
        <taxon>Streptophyta</taxon>
        <taxon>Embryophyta</taxon>
        <taxon>Tracheophyta</taxon>
        <taxon>Spermatophyta</taxon>
        <taxon>Magnoliopsida</taxon>
        <taxon>Liliopsida</taxon>
        <taxon>Poales</taxon>
        <taxon>Poaceae</taxon>
        <taxon>PACMAD clade</taxon>
        <taxon>Panicoideae</taxon>
        <taxon>Panicodae</taxon>
        <taxon>Paniceae</taxon>
        <taxon>Cenchrinae</taxon>
        <taxon>Setaria</taxon>
    </lineage>
</organism>
<protein>
    <submittedName>
        <fullName evidence="1">Uncharacterized protein</fullName>
    </submittedName>
</protein>
<dbReference type="AlphaFoldDB" id="A0A4U6SYK7"/>
<proteinExistence type="predicted"/>
<gene>
    <name evidence="1" type="ORF">SEVIR_9G238000v2</name>
</gene>
<evidence type="ECO:0000313" key="1">
    <source>
        <dbReference type="EMBL" id="TKV93621.1"/>
    </source>
</evidence>